<dbReference type="Proteomes" id="UP001497457">
    <property type="component" value="Chromosome 17b"/>
</dbReference>
<dbReference type="PANTHER" id="PTHR33065">
    <property type="entry name" value="OS07G0486400 PROTEIN"/>
    <property type="match status" value="1"/>
</dbReference>
<keyword evidence="3" id="KW-1185">Reference proteome</keyword>
<proteinExistence type="predicted"/>
<organism evidence="2 3">
    <name type="scientific">Urochloa decumbens</name>
    <dbReference type="NCBI Taxonomy" id="240449"/>
    <lineage>
        <taxon>Eukaryota</taxon>
        <taxon>Viridiplantae</taxon>
        <taxon>Streptophyta</taxon>
        <taxon>Embryophyta</taxon>
        <taxon>Tracheophyta</taxon>
        <taxon>Spermatophyta</taxon>
        <taxon>Magnoliopsida</taxon>
        <taxon>Liliopsida</taxon>
        <taxon>Poales</taxon>
        <taxon>Poaceae</taxon>
        <taxon>PACMAD clade</taxon>
        <taxon>Panicoideae</taxon>
        <taxon>Panicodae</taxon>
        <taxon>Paniceae</taxon>
        <taxon>Melinidinae</taxon>
        <taxon>Urochloa</taxon>
    </lineage>
</organism>
<dbReference type="Pfam" id="PF20241">
    <property type="entry name" value="DUF6598"/>
    <property type="match status" value="1"/>
</dbReference>
<evidence type="ECO:0000313" key="3">
    <source>
        <dbReference type="Proteomes" id="UP001497457"/>
    </source>
</evidence>
<reference evidence="3" key="1">
    <citation type="submission" date="2024-06" db="EMBL/GenBank/DDBJ databases">
        <authorList>
            <person name="Ryan C."/>
        </authorList>
    </citation>
    <scope>NUCLEOTIDE SEQUENCE [LARGE SCALE GENOMIC DNA]</scope>
</reference>
<evidence type="ECO:0000313" key="2">
    <source>
        <dbReference type="EMBL" id="CAL4949045.1"/>
    </source>
</evidence>
<feature type="domain" description="DUF6598" evidence="1">
    <location>
        <begin position="55"/>
        <end position="246"/>
    </location>
</feature>
<name>A0ABC8YU32_9POAL</name>
<sequence length="307" mass="34314">MAKKNQTPLAVKPLNVLPEITISCAYGGLCHHKRYLTEDTSETECTHPYFRPCGMMQVFSLRLSSPIDHPVNIYGTFAVRDCWEPLRNSVFSRSRDNPATIPQDCTFLPLRSPCRGIYVLQCILLDIDIWIKEEGDGSADKPLFRGYVELDYQKAVLGSKSQGRLQGDCHGLVMRYTFQRDSIETVIAAVAGGGQPSEIRFSAFISGFDDDEVELYDGAFSGSGTIFRHFMAVNKQEKLHVALKMNGSQYKWTFQAGVGVVAAPEEPVSLFAPIFTMSVSFRTRGKLAAAWDWSCIHNQVSVKKYMA</sequence>
<dbReference type="EMBL" id="OZ075127">
    <property type="protein sequence ID" value="CAL4949045.1"/>
    <property type="molecule type" value="Genomic_DNA"/>
</dbReference>
<accession>A0ABC8YU32</accession>
<dbReference type="InterPro" id="IPR046533">
    <property type="entry name" value="DUF6598"/>
</dbReference>
<gene>
    <name evidence="2" type="ORF">URODEC1_LOCUS37759</name>
</gene>
<dbReference type="AlphaFoldDB" id="A0ABC8YU32"/>
<reference evidence="2 3" key="2">
    <citation type="submission" date="2024-10" db="EMBL/GenBank/DDBJ databases">
        <authorList>
            <person name="Ryan C."/>
        </authorList>
    </citation>
    <scope>NUCLEOTIDE SEQUENCE [LARGE SCALE GENOMIC DNA]</scope>
</reference>
<evidence type="ECO:0000259" key="1">
    <source>
        <dbReference type="Pfam" id="PF20241"/>
    </source>
</evidence>
<dbReference type="PANTHER" id="PTHR33065:SF117">
    <property type="entry name" value="OS01G0590200 PROTEIN"/>
    <property type="match status" value="1"/>
</dbReference>
<protein>
    <recommendedName>
        <fullName evidence="1">DUF6598 domain-containing protein</fullName>
    </recommendedName>
</protein>